<sequence length="553" mass="61644">MVENEDKQDLETRLEADLETETIVDGMEVDNVLARPAGAPEWTDMAEKNGLDPLGMQSLCISLYQSLVPGIANVTLRIRYYGFYAWLTWRYERAGASDSKDKWRQYIRRAEALCALVTLRGNLAETGISGAIWARKMLQQKSVVLKFREGTDLESGVAQYLKQNMGAFGAAYGAQVIEIGLLVPSTVNGIPVPSEIGQQMAQVFDDAVGACGDKFLEAAARGSVSLAELDALILMSLSKIPDTERDVYETLLLAPSTERAQDLKRRRTLELILRITDQLKKQVGALDIRWSAYSGLALNGASLVLPGSELEQHRYSWAVYHANDLLHMAYECLLKFSLQHLAKSAAGLRPQTLMSEVATAILTEWDIAPKTWSELEAETTLAQDAGSAYDPLSEYRLTEQVMFSSAVTAECTAESAKAAVLLLAVLSKRFSPEEARYRAVLGPLVTQDYVWSLYSELRFLQSSKLEPLPRTLQKLVLERVLERHLWVAFQKLHYRKDYTFLVESQDGILRTRKLDGPMLTNPRLGSAVDFLKDIRLVDLEGLTQAGRAALEQL</sequence>
<keyword evidence="2" id="KW-1185">Reference proteome</keyword>
<keyword evidence="1" id="KW-0614">Plasmid</keyword>
<organism evidence="1 2">
    <name type="scientific">Polaromonas naphthalenivorans (strain CJ2)</name>
    <dbReference type="NCBI Taxonomy" id="365044"/>
    <lineage>
        <taxon>Bacteria</taxon>
        <taxon>Pseudomonadati</taxon>
        <taxon>Pseudomonadota</taxon>
        <taxon>Betaproteobacteria</taxon>
        <taxon>Burkholderiales</taxon>
        <taxon>Comamonadaceae</taxon>
        <taxon>Polaromonas</taxon>
    </lineage>
</organism>
<dbReference type="OrthoDB" id="1078940at2"/>
<dbReference type="AlphaFoldDB" id="A1VWJ9"/>
<dbReference type="RefSeq" id="WP_011798398.1">
    <property type="nucleotide sequence ID" value="NC_008759.1"/>
</dbReference>
<name>A1VWJ9_POLNA</name>
<protein>
    <submittedName>
        <fullName evidence="1">Uncharacterized protein</fullName>
    </submittedName>
</protein>
<proteinExistence type="predicted"/>
<dbReference type="KEGG" id="pna:Pnap_4966"/>
<dbReference type="EMBL" id="CP000532">
    <property type="protein sequence ID" value="ABM40027.1"/>
    <property type="molecule type" value="Genomic_DNA"/>
</dbReference>
<dbReference type="Proteomes" id="UP000000644">
    <property type="component" value="Plasmid pPNAP03"/>
</dbReference>
<reference evidence="2" key="1">
    <citation type="journal article" date="2009" name="Environ. Microbiol.">
        <title>The genome of Polaromonas naphthalenivorans strain CJ2, isolated from coal tar-contaminated sediment, reveals physiological and metabolic versatility and evolution through extensive horizontal gene transfer.</title>
        <authorList>
            <person name="Yagi J.M."/>
            <person name="Sims D."/>
            <person name="Brettin T."/>
            <person name="Bruce D."/>
            <person name="Madsen E.L."/>
        </authorList>
    </citation>
    <scope>NUCLEOTIDE SEQUENCE [LARGE SCALE GENOMIC DNA]</scope>
    <source>
        <strain evidence="2">CJ2</strain>
        <plasmid evidence="2">Plasmid pPNAP03</plasmid>
    </source>
</reference>
<geneLocation type="plasmid" evidence="1 2">
    <name>pPNAP03</name>
</geneLocation>
<dbReference type="HOGENOM" id="CLU_540681_0_0_4"/>
<gene>
    <name evidence="1" type="ordered locus">Pnap_4966</name>
</gene>
<evidence type="ECO:0000313" key="2">
    <source>
        <dbReference type="Proteomes" id="UP000000644"/>
    </source>
</evidence>
<accession>A1VWJ9</accession>
<evidence type="ECO:0000313" key="1">
    <source>
        <dbReference type="EMBL" id="ABM40027.1"/>
    </source>
</evidence>